<evidence type="ECO:0000313" key="1">
    <source>
        <dbReference type="EMBL" id="KKD35312.1"/>
    </source>
</evidence>
<dbReference type="Proteomes" id="UP000033607">
    <property type="component" value="Unassembled WGS sequence"/>
</dbReference>
<evidence type="ECO:0000313" key="2">
    <source>
        <dbReference type="Proteomes" id="UP000033607"/>
    </source>
</evidence>
<sequence length="152" mass="16574">MVQIKPETQQSYSQPKVSSLPDGNYRYVTASTPITETELAQTESLIFLFRKKGNNITGQLSQANSSNNICISGQVNGNTITGAAVELSEPGDEAILRNCGEDFVVWDVAGSLRVRRGKKEGKKVIYTSVILDLNGYNRINAGTQFPPISCPF</sequence>
<dbReference type="EMBL" id="LATL02000178">
    <property type="protein sequence ID" value="KKD35312.1"/>
    <property type="molecule type" value="Genomic_DNA"/>
</dbReference>
<gene>
    <name evidence="1" type="ORF">WN50_26030</name>
</gene>
<dbReference type="AlphaFoldDB" id="A0A0F5Y9J6"/>
<proteinExistence type="predicted"/>
<name>A0A0F5Y9J6_9CYAN</name>
<organism evidence="1 2">
    <name type="scientific">Limnoraphis robusta CS-951</name>
    <dbReference type="NCBI Taxonomy" id="1637645"/>
    <lineage>
        <taxon>Bacteria</taxon>
        <taxon>Bacillati</taxon>
        <taxon>Cyanobacteriota</taxon>
        <taxon>Cyanophyceae</taxon>
        <taxon>Oscillatoriophycideae</taxon>
        <taxon>Oscillatoriales</taxon>
        <taxon>Sirenicapillariaceae</taxon>
        <taxon>Limnoraphis</taxon>
    </lineage>
</organism>
<reference evidence="1 2" key="1">
    <citation type="submission" date="2015-06" db="EMBL/GenBank/DDBJ databases">
        <title>Draft genome assembly of filamentous brackish cyanobacterium Limnoraphis robusta strain CS-951.</title>
        <authorList>
            <person name="Willis A."/>
            <person name="Parks M."/>
            <person name="Burford M.A."/>
        </authorList>
    </citation>
    <scope>NUCLEOTIDE SEQUENCE [LARGE SCALE GENOMIC DNA]</scope>
    <source>
        <strain evidence="1 2">CS-951</strain>
    </source>
</reference>
<accession>A0A0F5Y9J6</accession>
<comment type="caution">
    <text evidence="1">The sequence shown here is derived from an EMBL/GenBank/DDBJ whole genome shotgun (WGS) entry which is preliminary data.</text>
</comment>
<protein>
    <submittedName>
        <fullName evidence="1">Uncharacterized protein</fullName>
    </submittedName>
</protein>
<dbReference type="RefSeq" id="WP_046281522.1">
    <property type="nucleotide sequence ID" value="NZ_LATL02000178.1"/>
</dbReference>
<dbReference type="OrthoDB" id="456538at2"/>